<dbReference type="Proteomes" id="UP000792865">
    <property type="component" value="Chromosome"/>
</dbReference>
<evidence type="ECO:0000313" key="1">
    <source>
        <dbReference type="EMBL" id="ASV33044.1"/>
    </source>
</evidence>
<evidence type="ECO:0000313" key="3">
    <source>
        <dbReference type="Proteomes" id="UP000230008"/>
    </source>
</evidence>
<reference evidence="3" key="3">
    <citation type="submission" date="2017-11" db="EMBL/GenBank/DDBJ databases">
        <title>PacBio sequencing of new strain of the secondary endosymbiont Candidatus Hamiltonella defensa.</title>
        <authorList>
            <person name="Strand M.R."/>
            <person name="Oliver K."/>
        </authorList>
    </citation>
    <scope>NUCLEOTIDE SEQUENCE [LARGE SCALE GENOMIC DNA]</scope>
    <source>
        <strain evidence="3">A2C</strain>
    </source>
</reference>
<reference evidence="1" key="2">
    <citation type="submission" date="2017-08" db="EMBL/GenBank/DDBJ databases">
        <title>Genome sequence of Candidatus Hamiltonella defensa from Acyrthosiphon pisum strain MI47.</title>
        <authorList>
            <person name="Patel V.A."/>
            <person name="Chevignon G."/>
            <person name="Russell J.A."/>
            <person name="Oliver K.M."/>
        </authorList>
    </citation>
    <scope>NUCLEOTIDE SEQUENCE</scope>
    <source>
        <strain evidence="1">MI47</strain>
    </source>
</reference>
<proteinExistence type="predicted"/>
<name>A0A2D3T8I2_9ENTR</name>
<evidence type="ECO:0000313" key="2">
    <source>
        <dbReference type="EMBL" id="ATW29857.1"/>
    </source>
</evidence>
<accession>A0A2D3T8I2</accession>
<sequence length="136" mass="15672">MNYSIKDQINNLISLLNDPNIKSKQAAFNVCFEQLTQAKKLASWETIVSIINIETGMVFDAKTAANMYGRTKKKYLNKKEFIKPKGVNPIENNEFVSTEINKNKIHQNQKRQVSNPDELRKIRSRTIDLDELKNGD</sequence>
<dbReference type="Proteomes" id="UP000230008">
    <property type="component" value="Chromosome"/>
</dbReference>
<reference evidence="3" key="1">
    <citation type="submission" date="2016-10" db="EMBL/GenBank/DDBJ databases">
        <authorList>
            <person name="Chevignon G."/>
        </authorList>
    </citation>
    <scope>NUCLEOTIDE SEQUENCE [LARGE SCALE GENOMIC DNA]</scope>
    <source>
        <strain evidence="3">A2C</strain>
    </source>
</reference>
<dbReference type="EMBL" id="CP022932">
    <property type="protein sequence ID" value="ASV33044.1"/>
    <property type="molecule type" value="Genomic_DNA"/>
</dbReference>
<dbReference type="RefSeq" id="WP_095033907.1">
    <property type="nucleotide sequence ID" value="NZ_CADIJJ010000033.1"/>
</dbReference>
<dbReference type="EMBL" id="CP017606">
    <property type="protein sequence ID" value="ATW29857.1"/>
    <property type="molecule type" value="Genomic_DNA"/>
</dbReference>
<organism evidence="2 3">
    <name type="scientific">Candidatus Williamhamiltonella defendens</name>
    <dbReference type="NCBI Taxonomy" id="138072"/>
    <lineage>
        <taxon>Bacteria</taxon>
        <taxon>Pseudomonadati</taxon>
        <taxon>Pseudomonadota</taxon>
        <taxon>Gammaproteobacteria</taxon>
        <taxon>Enterobacterales</taxon>
        <taxon>Enterobacteriaceae</taxon>
        <taxon>aphid secondary symbionts</taxon>
        <taxon>Candidatus Williamhamiltonella</taxon>
    </lineage>
</organism>
<dbReference type="AlphaFoldDB" id="A0A2D3T8I2"/>
<reference evidence="2" key="4">
    <citation type="journal article" date="2018" name="Genome Biol. Evol.">
        <title>Culture-Facilitated Comparative Genomics of the Facultative Symbiont Hamiltonella defensa.</title>
        <authorList>
            <person name="Chevignon G."/>
            <person name="Boyd B.M."/>
            <person name="Brandt J.W."/>
            <person name="Oliver K.M."/>
            <person name="Strand M.R."/>
        </authorList>
    </citation>
    <scope>NUCLEOTIDE SEQUENCE</scope>
    <source>
        <strain evidence="2">A2C</strain>
    </source>
</reference>
<gene>
    <name evidence="2" type="ORF">BJP41_05365</name>
    <name evidence="1" type="ORF">CJJ18_01730</name>
</gene>
<protein>
    <submittedName>
        <fullName evidence="2">Uncharacterized protein</fullName>
    </submittedName>
</protein>